<dbReference type="Proteomes" id="UP000739411">
    <property type="component" value="Unassembled WGS sequence"/>
</dbReference>
<dbReference type="PANTHER" id="PTHR33164">
    <property type="entry name" value="TRANSCRIPTIONAL REGULATOR, MARR FAMILY"/>
    <property type="match status" value="1"/>
</dbReference>
<dbReference type="SMART" id="SM00347">
    <property type="entry name" value="HTH_MARR"/>
    <property type="match status" value="1"/>
</dbReference>
<dbReference type="GO" id="GO:0003700">
    <property type="term" value="F:DNA-binding transcription factor activity"/>
    <property type="evidence" value="ECO:0007669"/>
    <property type="project" value="InterPro"/>
</dbReference>
<dbReference type="Gene3D" id="1.10.10.10">
    <property type="entry name" value="Winged helix-like DNA-binding domain superfamily/Winged helix DNA-binding domain"/>
    <property type="match status" value="1"/>
</dbReference>
<gene>
    <name evidence="2" type="ORF">IPJ38_16455</name>
</gene>
<dbReference type="InterPro" id="IPR036388">
    <property type="entry name" value="WH-like_DNA-bd_sf"/>
</dbReference>
<dbReference type="SUPFAM" id="SSF46785">
    <property type="entry name" value="Winged helix' DNA-binding domain"/>
    <property type="match status" value="1"/>
</dbReference>
<organism evidence="2 3">
    <name type="scientific">Candidatus Dechloromonas phosphorivorans</name>
    <dbReference type="NCBI Taxonomy" id="2899244"/>
    <lineage>
        <taxon>Bacteria</taxon>
        <taxon>Pseudomonadati</taxon>
        <taxon>Pseudomonadota</taxon>
        <taxon>Betaproteobacteria</taxon>
        <taxon>Rhodocyclales</taxon>
        <taxon>Azonexaceae</taxon>
        <taxon>Dechloromonas</taxon>
    </lineage>
</organism>
<dbReference type="InterPro" id="IPR036390">
    <property type="entry name" value="WH_DNA-bd_sf"/>
</dbReference>
<accession>A0A935JYQ4</accession>
<sequence length="144" mass="15965">MIDQSNTPELRAAVESLFFGYRAFTSRPDRLLAQRGLGRGHHRILYFVGRQPQIAVYALLGVLGVSKQALNAPLRQLIEMKLVAVEMSEHDRRVKQLSLTGEGKALEEQLTSIQTRHLAAAFSAAGDEATRGWLAVMQALPEQL</sequence>
<dbReference type="AlphaFoldDB" id="A0A935JYQ4"/>
<comment type="caution">
    <text evidence="2">The sequence shown here is derived from an EMBL/GenBank/DDBJ whole genome shotgun (WGS) entry which is preliminary data.</text>
</comment>
<proteinExistence type="predicted"/>
<dbReference type="InterPro" id="IPR000835">
    <property type="entry name" value="HTH_MarR-typ"/>
</dbReference>
<feature type="domain" description="HTH marR-type" evidence="1">
    <location>
        <begin position="7"/>
        <end position="144"/>
    </location>
</feature>
<dbReference type="Pfam" id="PF12802">
    <property type="entry name" value="MarR_2"/>
    <property type="match status" value="1"/>
</dbReference>
<evidence type="ECO:0000313" key="3">
    <source>
        <dbReference type="Proteomes" id="UP000739411"/>
    </source>
</evidence>
<name>A0A935JYQ4_9RHOO</name>
<dbReference type="PROSITE" id="PS50995">
    <property type="entry name" value="HTH_MARR_2"/>
    <property type="match status" value="1"/>
</dbReference>
<evidence type="ECO:0000313" key="2">
    <source>
        <dbReference type="EMBL" id="MBK7416446.1"/>
    </source>
</evidence>
<dbReference type="EMBL" id="JADJMS010000045">
    <property type="protein sequence ID" value="MBK7416446.1"/>
    <property type="molecule type" value="Genomic_DNA"/>
</dbReference>
<dbReference type="InterPro" id="IPR039422">
    <property type="entry name" value="MarR/SlyA-like"/>
</dbReference>
<reference evidence="2 3" key="1">
    <citation type="submission" date="2020-10" db="EMBL/GenBank/DDBJ databases">
        <title>Connecting structure to function with the recovery of over 1000 high-quality activated sludge metagenome-assembled genomes encoding full-length rRNA genes using long-read sequencing.</title>
        <authorList>
            <person name="Singleton C.M."/>
            <person name="Petriglieri F."/>
            <person name="Kristensen J.M."/>
            <person name="Kirkegaard R.H."/>
            <person name="Michaelsen T.Y."/>
            <person name="Andersen M.H."/>
            <person name="Karst S.M."/>
            <person name="Dueholm M.S."/>
            <person name="Nielsen P.H."/>
            <person name="Albertsen M."/>
        </authorList>
    </citation>
    <scope>NUCLEOTIDE SEQUENCE [LARGE SCALE GENOMIC DNA]</scope>
    <source>
        <strain evidence="2">EsbW_18-Q3-R4-48_BATAC.463</strain>
    </source>
</reference>
<evidence type="ECO:0000259" key="1">
    <source>
        <dbReference type="PROSITE" id="PS50995"/>
    </source>
</evidence>
<dbReference type="GO" id="GO:0006950">
    <property type="term" value="P:response to stress"/>
    <property type="evidence" value="ECO:0007669"/>
    <property type="project" value="TreeGrafter"/>
</dbReference>
<protein>
    <submittedName>
        <fullName evidence="2">Winged helix-turn-helix transcriptional regulator</fullName>
    </submittedName>
</protein>
<dbReference type="PANTHER" id="PTHR33164:SF44">
    <property type="entry name" value="TRANSCRIPTIONAL REGULATORY PROTEIN"/>
    <property type="match status" value="1"/>
</dbReference>